<dbReference type="GO" id="GO:0008081">
    <property type="term" value="F:phosphoric diester hydrolase activity"/>
    <property type="evidence" value="ECO:0000318"/>
    <property type="project" value="GO_Central"/>
</dbReference>
<name>Q0UXZ2_PHANO</name>
<dbReference type="PANTHER" id="PTHR21445:SF0">
    <property type="entry name" value="APURINIC-APYRIMIDINIC ENDONUCLEASE"/>
    <property type="match status" value="1"/>
</dbReference>
<dbReference type="EMBL" id="CH445329">
    <property type="protein sequence ID" value="EAT88577.1"/>
    <property type="molecule type" value="Genomic_DNA"/>
</dbReference>
<protein>
    <submittedName>
        <fullName evidence="1">Uncharacterized protein</fullName>
    </submittedName>
</protein>
<dbReference type="GeneID" id="5970803"/>
<dbReference type="Proteomes" id="UP000001055">
    <property type="component" value="Unassembled WGS sequence"/>
</dbReference>
<dbReference type="STRING" id="321614.Q0UXZ2"/>
<dbReference type="GO" id="GO:0005739">
    <property type="term" value="C:mitochondrion"/>
    <property type="evidence" value="ECO:0000318"/>
    <property type="project" value="GO_Central"/>
</dbReference>
<sequence length="162" mass="17846">MSIKLYNFLVGTLPSPAHRLQAIENLDASCVVDAAKCCVPHGFYLVDLAHPGRSRKNQAFHSFLNDLERCNTLRIKLYNILPGNTNATTHEANSAACQSAHYHPSAAPMDTAHKRHRLKEENGYTLGESHVRTRIGLWVGGRTQVVSRLFVRTSGILNGAGD</sequence>
<dbReference type="GO" id="GO:0003677">
    <property type="term" value="F:DNA binding"/>
    <property type="evidence" value="ECO:0007669"/>
    <property type="project" value="InterPro"/>
</dbReference>
<proteinExistence type="predicted"/>
<dbReference type="GO" id="GO:0003906">
    <property type="term" value="F:DNA-(apurinic or apyrimidinic site) endonuclease activity"/>
    <property type="evidence" value="ECO:0000318"/>
    <property type="project" value="GO_Central"/>
</dbReference>
<dbReference type="RefSeq" id="XP_001793940.1">
    <property type="nucleotide sequence ID" value="XM_001793888.1"/>
</dbReference>
<accession>Q0UXZ2</accession>
<evidence type="ECO:0000313" key="2">
    <source>
        <dbReference type="Proteomes" id="UP000001055"/>
    </source>
</evidence>
<dbReference type="InterPro" id="IPR001719">
    <property type="entry name" value="AP_endonuc_2"/>
</dbReference>
<dbReference type="eggNOG" id="KOG3997">
    <property type="taxonomic scope" value="Eukaryota"/>
</dbReference>
<dbReference type="PANTHER" id="PTHR21445">
    <property type="entry name" value="ENDONUCLEASE IV ENDODEOXYRIBONUCLEASE IV"/>
    <property type="match status" value="1"/>
</dbReference>
<dbReference type="HOGENOM" id="CLU_1635990_0_0_1"/>
<dbReference type="SUPFAM" id="SSF51658">
    <property type="entry name" value="Xylose isomerase-like"/>
    <property type="match status" value="1"/>
</dbReference>
<dbReference type="InterPro" id="IPR036237">
    <property type="entry name" value="Xyl_isomerase-like_sf"/>
</dbReference>
<dbReference type="AlphaFoldDB" id="Q0UXZ2"/>
<dbReference type="KEGG" id="pno:SNOG_03372"/>
<dbReference type="VEuPathDB" id="FungiDB:JI435_033720"/>
<reference evidence="2" key="1">
    <citation type="journal article" date="2007" name="Plant Cell">
        <title>Dothideomycete-plant interactions illuminated by genome sequencing and EST analysis of the wheat pathogen Stagonospora nodorum.</title>
        <authorList>
            <person name="Hane J.K."/>
            <person name="Lowe R.G."/>
            <person name="Solomon P.S."/>
            <person name="Tan K.C."/>
            <person name="Schoch C.L."/>
            <person name="Spatafora J.W."/>
            <person name="Crous P.W."/>
            <person name="Kodira C."/>
            <person name="Birren B.W."/>
            <person name="Galagan J.E."/>
            <person name="Torriani S.F."/>
            <person name="McDonald B.A."/>
            <person name="Oliver R.P."/>
        </authorList>
    </citation>
    <scope>NUCLEOTIDE SEQUENCE [LARGE SCALE GENOMIC DNA]</scope>
    <source>
        <strain evidence="2">SN15 / ATCC MYA-4574 / FGSC 10173</strain>
    </source>
</reference>
<evidence type="ECO:0000313" key="1">
    <source>
        <dbReference type="EMBL" id="EAT88577.1"/>
    </source>
</evidence>
<dbReference type="GO" id="GO:0006284">
    <property type="term" value="P:base-excision repair"/>
    <property type="evidence" value="ECO:0000318"/>
    <property type="project" value="GO_Central"/>
</dbReference>
<dbReference type="GO" id="GO:0008270">
    <property type="term" value="F:zinc ion binding"/>
    <property type="evidence" value="ECO:0007669"/>
    <property type="project" value="InterPro"/>
</dbReference>
<dbReference type="Gene3D" id="3.20.20.150">
    <property type="entry name" value="Divalent-metal-dependent TIM barrel enzymes"/>
    <property type="match status" value="1"/>
</dbReference>
<gene>
    <name evidence="1" type="ORF">SNOG_03372</name>
</gene>
<dbReference type="GO" id="GO:0005634">
    <property type="term" value="C:nucleus"/>
    <property type="evidence" value="ECO:0000318"/>
    <property type="project" value="GO_Central"/>
</dbReference>
<dbReference type="InParanoid" id="Q0UXZ2"/>
<organism evidence="1 2">
    <name type="scientific">Phaeosphaeria nodorum (strain SN15 / ATCC MYA-4574 / FGSC 10173)</name>
    <name type="common">Glume blotch fungus</name>
    <name type="synonym">Parastagonospora nodorum</name>
    <dbReference type="NCBI Taxonomy" id="321614"/>
    <lineage>
        <taxon>Eukaryota</taxon>
        <taxon>Fungi</taxon>
        <taxon>Dikarya</taxon>
        <taxon>Ascomycota</taxon>
        <taxon>Pezizomycotina</taxon>
        <taxon>Dothideomycetes</taxon>
        <taxon>Pleosporomycetidae</taxon>
        <taxon>Pleosporales</taxon>
        <taxon>Pleosporineae</taxon>
        <taxon>Phaeosphaeriaceae</taxon>
        <taxon>Parastagonospora</taxon>
    </lineage>
</organism>